<sequence length="100" mass="11044">MVELLRTPVFDEWLSGLKDGQAVARIAVRLDRLAAGNPGKVKPVGNGVSELKIDYGPGYRVYFMQRGSIVILLLCGGDKSSQRRDIKTAKALAEKWKDQL</sequence>
<reference evidence="1 2" key="1">
    <citation type="submission" date="2016-10" db="EMBL/GenBank/DDBJ databases">
        <authorList>
            <person name="Varghese N."/>
            <person name="Submissions S."/>
        </authorList>
    </citation>
    <scope>NUCLEOTIDE SEQUENCE [LARGE SCALE GENOMIC DNA]</scope>
    <source>
        <strain evidence="2">YIM D21,KCTC 23444,ACCC 10710</strain>
    </source>
</reference>
<dbReference type="OrthoDB" id="5296237at2"/>
<organism evidence="1 2">
    <name type="scientific">Roseivivax sediminis</name>
    <dbReference type="NCBI Taxonomy" id="936889"/>
    <lineage>
        <taxon>Bacteria</taxon>
        <taxon>Pseudomonadati</taxon>
        <taxon>Pseudomonadota</taxon>
        <taxon>Alphaproteobacteria</taxon>
        <taxon>Rhodobacterales</taxon>
        <taxon>Roseobacteraceae</taxon>
        <taxon>Roseivivax</taxon>
    </lineage>
</organism>
<gene>
    <name evidence="1" type="ORF">SAMN04515678_1302</name>
</gene>
<dbReference type="NCBIfam" id="TIGR02683">
    <property type="entry name" value="upstrm_HI1419"/>
    <property type="match status" value="1"/>
</dbReference>
<protein>
    <submittedName>
        <fullName evidence="1">Putative addiction module killer protein</fullName>
    </submittedName>
</protein>
<dbReference type="InterPro" id="IPR014056">
    <property type="entry name" value="TypeIITA-like_toxin_pred"/>
</dbReference>
<dbReference type="Pfam" id="PF05973">
    <property type="entry name" value="Gp49"/>
    <property type="match status" value="1"/>
</dbReference>
<dbReference type="PIRSF" id="PIRSF028744">
    <property type="entry name" value="Addict_mod_HI1419"/>
    <property type="match status" value="1"/>
</dbReference>
<evidence type="ECO:0000313" key="2">
    <source>
        <dbReference type="Proteomes" id="UP000325289"/>
    </source>
</evidence>
<dbReference type="AlphaFoldDB" id="A0A1I2EQZ0"/>
<evidence type="ECO:0000313" key="1">
    <source>
        <dbReference type="EMBL" id="SFE95047.1"/>
    </source>
</evidence>
<dbReference type="EMBL" id="FOMS01000030">
    <property type="protein sequence ID" value="SFE95047.1"/>
    <property type="molecule type" value="Genomic_DNA"/>
</dbReference>
<dbReference type="RefSeq" id="WP_149759058.1">
    <property type="nucleotide sequence ID" value="NZ_FOMS01000030.1"/>
</dbReference>
<name>A0A1I2EQZ0_9RHOB</name>
<accession>A0A1I2EQZ0</accession>
<keyword evidence="2" id="KW-1185">Reference proteome</keyword>
<dbReference type="InterPro" id="IPR009241">
    <property type="entry name" value="HigB-like"/>
</dbReference>
<dbReference type="Proteomes" id="UP000325289">
    <property type="component" value="Unassembled WGS sequence"/>
</dbReference>
<proteinExistence type="predicted"/>
<dbReference type="PANTHER" id="PTHR41791:SF1">
    <property type="entry name" value="SSL7039 PROTEIN"/>
    <property type="match status" value="1"/>
</dbReference>
<dbReference type="PANTHER" id="PTHR41791">
    <property type="entry name" value="SSL7039 PROTEIN"/>
    <property type="match status" value="1"/>
</dbReference>